<accession>A0A7D8AB99</accession>
<evidence type="ECO:0000256" key="1">
    <source>
        <dbReference type="ARBA" id="ARBA00006479"/>
    </source>
</evidence>
<comment type="similarity">
    <text evidence="1">Belongs to the ROK (NagC/XylR) family.</text>
</comment>
<dbReference type="Proteomes" id="UP000515708">
    <property type="component" value="Chromosome"/>
</dbReference>
<sequence>MADDVAADDVAQLVAAAGSSEAAARMWREALDEIARHLITAALTVDPSRIAIGGGMTRAGSALLDPVSARVRTALPYAPEIVLSRFAADASLRGAVLLARGSD</sequence>
<reference evidence="2 3" key="1">
    <citation type="journal article" date="2020" name="Front. Microbiol.">
        <title>Design of Bacterial Strain-Specific qPCR Assays Using NGS Data and Publicly Available Resources and Its Application to Track Biocontrol Strains.</title>
        <authorList>
            <person name="Hernandez I."/>
            <person name="Sant C."/>
            <person name="Martinez R."/>
            <person name="Fernandez C."/>
        </authorList>
    </citation>
    <scope>NUCLEOTIDE SEQUENCE [LARGE SCALE GENOMIC DNA]</scope>
    <source>
        <strain evidence="2 3">B24</strain>
    </source>
</reference>
<dbReference type="AlphaFoldDB" id="A0A7D8AB99"/>
<dbReference type="RefSeq" id="WP_182255373.1">
    <property type="nucleotide sequence ID" value="NZ_CP043732.1"/>
</dbReference>
<dbReference type="Gene3D" id="3.30.420.40">
    <property type="match status" value="1"/>
</dbReference>
<evidence type="ECO:0000313" key="3">
    <source>
        <dbReference type="Proteomes" id="UP000515708"/>
    </source>
</evidence>
<dbReference type="EMBL" id="CP043732">
    <property type="protein sequence ID" value="QMU96684.1"/>
    <property type="molecule type" value="Genomic_DNA"/>
</dbReference>
<dbReference type="InterPro" id="IPR000600">
    <property type="entry name" value="ROK"/>
</dbReference>
<name>A0A7D8AB99_9MICO</name>
<dbReference type="SUPFAM" id="SSF53067">
    <property type="entry name" value="Actin-like ATPase domain"/>
    <property type="match status" value="1"/>
</dbReference>
<gene>
    <name evidence="2" type="ORF">FVO59_05235</name>
</gene>
<protein>
    <submittedName>
        <fullName evidence="2">ROK family protein</fullName>
    </submittedName>
</protein>
<organism evidence="2 3">
    <name type="scientific">Microbacterium esteraromaticum</name>
    <dbReference type="NCBI Taxonomy" id="57043"/>
    <lineage>
        <taxon>Bacteria</taxon>
        <taxon>Bacillati</taxon>
        <taxon>Actinomycetota</taxon>
        <taxon>Actinomycetes</taxon>
        <taxon>Micrococcales</taxon>
        <taxon>Microbacteriaceae</taxon>
        <taxon>Microbacterium</taxon>
    </lineage>
</organism>
<evidence type="ECO:0000313" key="2">
    <source>
        <dbReference type="EMBL" id="QMU96684.1"/>
    </source>
</evidence>
<dbReference type="InterPro" id="IPR043129">
    <property type="entry name" value="ATPase_NBD"/>
</dbReference>
<proteinExistence type="inferred from homology"/>
<dbReference type="Pfam" id="PF00480">
    <property type="entry name" value="ROK"/>
    <property type="match status" value="1"/>
</dbReference>